<keyword evidence="3" id="KW-1185">Reference proteome</keyword>
<feature type="region of interest" description="Disordered" evidence="1">
    <location>
        <begin position="248"/>
        <end position="272"/>
    </location>
</feature>
<name>A0A7W9Q986_9ACTN</name>
<dbReference type="InterPro" id="IPR008868">
    <property type="entry name" value="TniB"/>
</dbReference>
<evidence type="ECO:0000313" key="3">
    <source>
        <dbReference type="Proteomes" id="UP000588098"/>
    </source>
</evidence>
<evidence type="ECO:0000313" key="2">
    <source>
        <dbReference type="EMBL" id="MBB5935709.1"/>
    </source>
</evidence>
<feature type="compositionally biased region" description="Basic residues" evidence="1">
    <location>
        <begin position="388"/>
        <end position="399"/>
    </location>
</feature>
<organism evidence="2 3">
    <name type="scientific">Streptomyces zagrosensis</name>
    <dbReference type="NCBI Taxonomy" id="1042984"/>
    <lineage>
        <taxon>Bacteria</taxon>
        <taxon>Bacillati</taxon>
        <taxon>Actinomycetota</taxon>
        <taxon>Actinomycetes</taxon>
        <taxon>Kitasatosporales</taxon>
        <taxon>Streptomycetaceae</taxon>
        <taxon>Streptomyces</taxon>
    </lineage>
</organism>
<proteinExistence type="predicted"/>
<feature type="region of interest" description="Disordered" evidence="1">
    <location>
        <begin position="366"/>
        <end position="414"/>
    </location>
</feature>
<comment type="caution">
    <text evidence="2">The sequence shown here is derived from an EMBL/GenBank/DDBJ whole genome shotgun (WGS) entry which is preliminary data.</text>
</comment>
<gene>
    <name evidence="2" type="ORF">FHS42_002771</name>
</gene>
<dbReference type="Proteomes" id="UP000588098">
    <property type="component" value="Unassembled WGS sequence"/>
</dbReference>
<evidence type="ECO:0000256" key="1">
    <source>
        <dbReference type="SAM" id="MobiDB-lite"/>
    </source>
</evidence>
<dbReference type="AlphaFoldDB" id="A0A7W9Q986"/>
<evidence type="ECO:0008006" key="4">
    <source>
        <dbReference type="Google" id="ProtNLM"/>
    </source>
</evidence>
<dbReference type="RefSeq" id="WP_184572350.1">
    <property type="nucleotide sequence ID" value="NZ_JACHJL010000005.1"/>
</dbReference>
<accession>A0A7W9Q986</accession>
<reference evidence="2 3" key="1">
    <citation type="submission" date="2020-08" db="EMBL/GenBank/DDBJ databases">
        <title>Genomic Encyclopedia of Type Strains, Phase III (KMG-III): the genomes of soil and plant-associated and newly described type strains.</title>
        <authorList>
            <person name="Whitman W."/>
        </authorList>
    </citation>
    <scope>NUCLEOTIDE SEQUENCE [LARGE SCALE GENOMIC DNA]</scope>
    <source>
        <strain evidence="2 3">CECT 8305</strain>
    </source>
</reference>
<sequence length="414" mass="45528">MSGPEPPGFLMPGSPPMRDTVAGWRQWVATRGDFTPAPRLSLAQWRLLSPKDKSLRDLHRAVTHANLPLLQTPMSLAVTKLLRGRITSNAAKRKPTTLSGVMVTGGGYQGKTETACECLAAFEEGWLQLHRYLNPEAVSGTRDLHVPVAYVQTPVTAKPKSLCKAILNFYGAPLSSRMDLPDLIRQVALTLHENGTKALLLDDITRLRMHRADDQDTLDLIRAFMNMHVTLVLVGVDIPRSGLLREGRHDPGSGQVHFPPSRHAVNGAEPTQTERRFDLVELDRFHYDTDEEITAWTDHLAGVESQLRLIKAEPGMLTEGVMPEYLFERTDGVVGLLERLLEDGCREAIDSGTECLTEPLLNNIAITPGPPGRDRTTGEIPDIPAPRRPARKASGRRPRNTVLDDQGPAAATGS</sequence>
<protein>
    <recommendedName>
        <fullName evidence="4">AAA+ ATPase domain-containing protein</fullName>
    </recommendedName>
</protein>
<dbReference type="Pfam" id="PF05621">
    <property type="entry name" value="TniB"/>
    <property type="match status" value="1"/>
</dbReference>
<dbReference type="EMBL" id="JACHJL010000005">
    <property type="protein sequence ID" value="MBB5935709.1"/>
    <property type="molecule type" value="Genomic_DNA"/>
</dbReference>